<dbReference type="Proteomes" id="UP000638313">
    <property type="component" value="Unassembled WGS sequence"/>
</dbReference>
<reference evidence="2" key="1">
    <citation type="journal article" date="2014" name="Int. J. Syst. Evol. Microbiol.">
        <title>Complete genome sequence of Corynebacterium casei LMG S-19264T (=DSM 44701T), isolated from a smear-ripened cheese.</title>
        <authorList>
            <consortium name="US DOE Joint Genome Institute (JGI-PGF)"/>
            <person name="Walter F."/>
            <person name="Albersmeier A."/>
            <person name="Kalinowski J."/>
            <person name="Ruckert C."/>
        </authorList>
    </citation>
    <scope>NUCLEOTIDE SEQUENCE</scope>
    <source>
        <strain evidence="2">JCM 4059</strain>
    </source>
</reference>
<keyword evidence="1" id="KW-0812">Transmembrane</keyword>
<evidence type="ECO:0000313" key="2">
    <source>
        <dbReference type="EMBL" id="GHF55417.1"/>
    </source>
</evidence>
<name>A0A919EE85_9ACTN</name>
<reference evidence="2" key="2">
    <citation type="submission" date="2020-09" db="EMBL/GenBank/DDBJ databases">
        <authorList>
            <person name="Sun Q."/>
            <person name="Ohkuma M."/>
        </authorList>
    </citation>
    <scope>NUCLEOTIDE SEQUENCE</scope>
    <source>
        <strain evidence="2">JCM 4059</strain>
    </source>
</reference>
<keyword evidence="1" id="KW-0472">Membrane</keyword>
<evidence type="ECO:0000256" key="1">
    <source>
        <dbReference type="SAM" id="Phobius"/>
    </source>
</evidence>
<organism evidence="2 3">
    <name type="scientific">Streptomyces mashuensis</name>
    <dbReference type="NCBI Taxonomy" id="33904"/>
    <lineage>
        <taxon>Bacteria</taxon>
        <taxon>Bacillati</taxon>
        <taxon>Actinomycetota</taxon>
        <taxon>Actinomycetes</taxon>
        <taxon>Kitasatosporales</taxon>
        <taxon>Streptomycetaceae</taxon>
        <taxon>Streptomyces</taxon>
    </lineage>
</organism>
<feature type="transmembrane region" description="Helical" evidence="1">
    <location>
        <begin position="155"/>
        <end position="183"/>
    </location>
</feature>
<dbReference type="RefSeq" id="WP_190131119.1">
    <property type="nucleotide sequence ID" value="NZ_BNBD01000008.1"/>
</dbReference>
<keyword evidence="3" id="KW-1185">Reference proteome</keyword>
<dbReference type="EMBL" id="BNBD01000008">
    <property type="protein sequence ID" value="GHF55417.1"/>
    <property type="molecule type" value="Genomic_DNA"/>
</dbReference>
<protein>
    <submittedName>
        <fullName evidence="2">Uncharacterized protein</fullName>
    </submittedName>
</protein>
<feature type="transmembrane region" description="Helical" evidence="1">
    <location>
        <begin position="227"/>
        <end position="248"/>
    </location>
</feature>
<comment type="caution">
    <text evidence="2">The sequence shown here is derived from an EMBL/GenBank/DDBJ whole genome shotgun (WGS) entry which is preliminary data.</text>
</comment>
<feature type="transmembrane region" description="Helical" evidence="1">
    <location>
        <begin position="51"/>
        <end position="71"/>
    </location>
</feature>
<dbReference type="AlphaFoldDB" id="A0A919EE85"/>
<gene>
    <name evidence="2" type="ORF">GCM10010218_41160</name>
</gene>
<feature type="transmembrane region" description="Helical" evidence="1">
    <location>
        <begin position="83"/>
        <end position="103"/>
    </location>
</feature>
<sequence length="258" mass="27416">MSLGRDVMAVGGCGPFGLFRHARARATAIFAAPSTGRVNDPVIGRVQKARAVVGALTTFVLISVYGVDGGWSAVFEDGFTKLFTAPLVLLLVGPVVVAGFIWYAPRQHRPLLRSRLRHPLRAVGWYVGVPVVAVGGFLGLGMLGKSLSGYAVPQAVVFVFMALVWFPFLMWAAGFLFFASGAAARFAFNTADVHASLPAVLTVVLVWVLNLVQLGDGLPNGPLAVKIAAFLGGPLSVTAVSCWELHVLRTRYGVRVRG</sequence>
<proteinExistence type="predicted"/>
<feature type="transmembrane region" description="Helical" evidence="1">
    <location>
        <begin position="195"/>
        <end position="215"/>
    </location>
</feature>
<feature type="transmembrane region" description="Helical" evidence="1">
    <location>
        <begin position="123"/>
        <end position="143"/>
    </location>
</feature>
<accession>A0A919EE85</accession>
<evidence type="ECO:0000313" key="3">
    <source>
        <dbReference type="Proteomes" id="UP000638313"/>
    </source>
</evidence>
<keyword evidence="1" id="KW-1133">Transmembrane helix</keyword>